<dbReference type="GeneID" id="22578727"/>
<sequence>MKWKQAPRTSAKKTPSISTKNGNPTAKVISTSATSSTCDLDEVALLFNTIKHTKAQKDGSPAAAQLPPLRREVGGGSAKAHNPKHASAGVGVSPSSSSRGVQVKPVRDGLYHAPEKSVQMSDNQFFSGTWLKEDRNATAAFTTCSAVTSTGSPEVSEALQRREGVDRIVSMEELAKMLSRDARAGTTPNCPFDCDCCF</sequence>
<feature type="region of interest" description="Disordered" evidence="1">
    <location>
        <begin position="1"/>
        <end position="35"/>
    </location>
</feature>
<feature type="compositionally biased region" description="Polar residues" evidence="1">
    <location>
        <begin position="12"/>
        <end position="35"/>
    </location>
</feature>
<feature type="region of interest" description="Disordered" evidence="1">
    <location>
        <begin position="54"/>
        <end position="102"/>
    </location>
</feature>
<name>A0A088S0B9_LEIPA</name>
<dbReference type="PANTHER" id="PTHR34066:SF1">
    <property type="entry name" value="DUF1764 FAMILY PROTEIN"/>
    <property type="match status" value="1"/>
</dbReference>
<dbReference type="Proteomes" id="UP000063063">
    <property type="component" value="Chromosome 34"/>
</dbReference>
<dbReference type="PANTHER" id="PTHR34066">
    <property type="entry name" value="GROWTH FACTOR 2"/>
    <property type="match status" value="1"/>
</dbReference>
<dbReference type="Pfam" id="PF08576">
    <property type="entry name" value="DUF1764"/>
    <property type="match status" value="1"/>
</dbReference>
<keyword evidence="3" id="KW-1185">Reference proteome</keyword>
<organism evidence="2 3">
    <name type="scientific">Leishmania panamensis</name>
    <dbReference type="NCBI Taxonomy" id="5679"/>
    <lineage>
        <taxon>Eukaryota</taxon>
        <taxon>Discoba</taxon>
        <taxon>Euglenozoa</taxon>
        <taxon>Kinetoplastea</taxon>
        <taxon>Metakinetoplastina</taxon>
        <taxon>Trypanosomatida</taxon>
        <taxon>Trypanosomatidae</taxon>
        <taxon>Leishmaniinae</taxon>
        <taxon>Leishmania</taxon>
        <taxon>Leishmania guyanensis species complex</taxon>
    </lineage>
</organism>
<feature type="compositionally biased region" description="Low complexity" evidence="1">
    <location>
        <begin position="87"/>
        <end position="101"/>
    </location>
</feature>
<dbReference type="OrthoDB" id="266701at2759"/>
<dbReference type="InterPro" id="IPR013885">
    <property type="entry name" value="DUF1764_euk"/>
</dbReference>
<dbReference type="EMBL" id="CP009403">
    <property type="protein sequence ID" value="AIO01848.1"/>
    <property type="molecule type" value="Genomic_DNA"/>
</dbReference>
<dbReference type="VEuPathDB" id="TriTrypDB:LPAL13_340028200"/>
<gene>
    <name evidence="2" type="ORF">LPMP_342220</name>
</gene>
<proteinExistence type="predicted"/>
<evidence type="ECO:0000313" key="2">
    <source>
        <dbReference type="EMBL" id="AIO01848.1"/>
    </source>
</evidence>
<protein>
    <submittedName>
        <fullName evidence="2">Uncharacterized protein</fullName>
    </submittedName>
</protein>
<accession>A0A088S0B9</accession>
<dbReference type="AlphaFoldDB" id="A0A088S0B9"/>
<evidence type="ECO:0000256" key="1">
    <source>
        <dbReference type="SAM" id="MobiDB-lite"/>
    </source>
</evidence>
<dbReference type="KEGG" id="lpan:LPMP_342220"/>
<dbReference type="eggNOG" id="ENOG502S8G6">
    <property type="taxonomic scope" value="Eukaryota"/>
</dbReference>
<dbReference type="RefSeq" id="XP_010702648.1">
    <property type="nucleotide sequence ID" value="XM_010704346.1"/>
</dbReference>
<reference evidence="2 3" key="1">
    <citation type="journal article" date="2015" name="Sci. Rep.">
        <title>The genome of Leishmania panamensis: insights into genomics of the L. (Viannia) subgenus.</title>
        <authorList>
            <person name="Llanes A."/>
            <person name="Restrepo C.M."/>
            <person name="Vecchio G.D."/>
            <person name="Anguizola F.J."/>
            <person name="Lleonart R."/>
        </authorList>
    </citation>
    <scope>NUCLEOTIDE SEQUENCE [LARGE SCALE GENOMIC DNA]</scope>
    <source>
        <strain evidence="2 3">MHOM/PA/94/PSC-1</strain>
    </source>
</reference>
<evidence type="ECO:0000313" key="3">
    <source>
        <dbReference type="Proteomes" id="UP000063063"/>
    </source>
</evidence>
<dbReference type="VEuPathDB" id="TriTrypDB:LPMP_342220"/>